<dbReference type="InterPro" id="IPR014419">
    <property type="entry name" value="HutZ"/>
</dbReference>
<dbReference type="PANTHER" id="PTHR35176">
    <property type="entry name" value="HEME OXYGENASE HI_0854-RELATED"/>
    <property type="match status" value="1"/>
</dbReference>
<dbReference type="PIRSF" id="PIRSF004633">
    <property type="entry name" value="UCP_PLP_oxd"/>
    <property type="match status" value="1"/>
</dbReference>
<keyword evidence="4" id="KW-1185">Reference proteome</keyword>
<dbReference type="GO" id="GO:0016627">
    <property type="term" value="F:oxidoreductase activity, acting on the CH-CH group of donors"/>
    <property type="evidence" value="ECO:0007669"/>
    <property type="project" value="TreeGrafter"/>
</dbReference>
<dbReference type="GO" id="GO:0070967">
    <property type="term" value="F:coenzyme F420 binding"/>
    <property type="evidence" value="ECO:0007669"/>
    <property type="project" value="TreeGrafter"/>
</dbReference>
<keyword evidence="1" id="KW-0560">Oxidoreductase</keyword>
<dbReference type="Gene3D" id="2.30.110.10">
    <property type="entry name" value="Electron Transport, Fmn-binding Protein, Chain A"/>
    <property type="match status" value="1"/>
</dbReference>
<dbReference type="RefSeq" id="WP_020581080.1">
    <property type="nucleotide sequence ID" value="NZ_JOJP01000001.1"/>
</dbReference>
<evidence type="ECO:0000259" key="2">
    <source>
        <dbReference type="Pfam" id="PF01243"/>
    </source>
</evidence>
<name>A0A081K881_9GAMM</name>
<dbReference type="STRING" id="305900.GV64_06110"/>
<evidence type="ECO:0000313" key="3">
    <source>
        <dbReference type="EMBL" id="KEI70357.1"/>
    </source>
</evidence>
<feature type="domain" description="Pyridoxamine 5'-phosphate oxidase N-terminal" evidence="2">
    <location>
        <begin position="18"/>
        <end position="148"/>
    </location>
</feature>
<comment type="caution">
    <text evidence="3">The sequence shown here is derived from an EMBL/GenBank/DDBJ whole genome shotgun (WGS) entry which is preliminary data.</text>
</comment>
<proteinExistence type="predicted"/>
<dbReference type="InterPro" id="IPR052019">
    <property type="entry name" value="F420H2_bilvrd_red/Heme_oxyg"/>
</dbReference>
<dbReference type="GO" id="GO:0005829">
    <property type="term" value="C:cytosol"/>
    <property type="evidence" value="ECO:0007669"/>
    <property type="project" value="TreeGrafter"/>
</dbReference>
<accession>A0A081K881</accession>
<organism evidence="3 4">
    <name type="scientific">Endozoicomonas elysicola</name>
    <dbReference type="NCBI Taxonomy" id="305900"/>
    <lineage>
        <taxon>Bacteria</taxon>
        <taxon>Pseudomonadati</taxon>
        <taxon>Pseudomonadota</taxon>
        <taxon>Gammaproteobacteria</taxon>
        <taxon>Oceanospirillales</taxon>
        <taxon>Endozoicomonadaceae</taxon>
        <taxon>Endozoicomonas</taxon>
    </lineage>
</organism>
<dbReference type="InterPro" id="IPR012349">
    <property type="entry name" value="Split_barrel_FMN-bd"/>
</dbReference>
<dbReference type="Pfam" id="PF01243">
    <property type="entry name" value="PNPOx_N"/>
    <property type="match status" value="1"/>
</dbReference>
<dbReference type="eggNOG" id="COG0748">
    <property type="taxonomic scope" value="Bacteria"/>
</dbReference>
<dbReference type="SUPFAM" id="SSF50475">
    <property type="entry name" value="FMN-binding split barrel"/>
    <property type="match status" value="1"/>
</dbReference>
<dbReference type="PANTHER" id="PTHR35176:SF6">
    <property type="entry name" value="HEME OXYGENASE HI_0854-RELATED"/>
    <property type="match status" value="1"/>
</dbReference>
<protein>
    <submittedName>
        <fullName evidence="3">Pyridoxamine 5-phosphate oxidase</fullName>
    </submittedName>
</protein>
<evidence type="ECO:0000313" key="4">
    <source>
        <dbReference type="Proteomes" id="UP000027997"/>
    </source>
</evidence>
<reference evidence="3 4" key="1">
    <citation type="submission" date="2014-06" db="EMBL/GenBank/DDBJ databases">
        <title>Whole Genome Sequences of Three Symbiotic Endozoicomonas Bacteria.</title>
        <authorList>
            <person name="Neave M.J."/>
            <person name="Apprill A."/>
            <person name="Voolstra C.R."/>
        </authorList>
    </citation>
    <scope>NUCLEOTIDE SEQUENCE [LARGE SCALE GENOMIC DNA]</scope>
    <source>
        <strain evidence="3 4">DSM 22380</strain>
    </source>
</reference>
<evidence type="ECO:0000256" key="1">
    <source>
        <dbReference type="ARBA" id="ARBA00023002"/>
    </source>
</evidence>
<dbReference type="EMBL" id="JOJP01000001">
    <property type="protein sequence ID" value="KEI70357.1"/>
    <property type="molecule type" value="Genomic_DNA"/>
</dbReference>
<dbReference type="Proteomes" id="UP000027997">
    <property type="component" value="Unassembled WGS sequence"/>
</dbReference>
<sequence length="173" mass="19481">MSKKVAVIEGEELVAIAESCQKLVNSHKTLTLSTLSPDGKPEISYTPYLRGEDGTFYIFISELAHHTPNLQANPLCSILFAAPESETKNLFARERVFFHCQAEELPRGTERCDHWLDLIQEKFGNTVEVLRNLPDFHLFALKPQNGQYTVGFGKAFKINADGSFSHIVIDKKK</sequence>
<dbReference type="AlphaFoldDB" id="A0A081K881"/>
<gene>
    <name evidence="3" type="ORF">GV64_06110</name>
</gene>
<dbReference type="InterPro" id="IPR011576">
    <property type="entry name" value="Pyridox_Oxase_N"/>
</dbReference>